<dbReference type="PANTHER" id="PTHR30111:SF1">
    <property type="entry name" value="33 KDA CHAPERONIN"/>
    <property type="match status" value="1"/>
</dbReference>
<evidence type="ECO:0000256" key="6">
    <source>
        <dbReference type="HAMAP-Rule" id="MF_00117"/>
    </source>
</evidence>
<dbReference type="Proteomes" id="UP000366051">
    <property type="component" value="Chromosome"/>
</dbReference>
<keyword evidence="1 6" id="KW-0963">Cytoplasm</keyword>
<dbReference type="EMBL" id="CP045875">
    <property type="protein sequence ID" value="QGG47992.1"/>
    <property type="molecule type" value="Genomic_DNA"/>
</dbReference>
<reference evidence="8" key="1">
    <citation type="submission" date="2019-11" db="EMBL/GenBank/DDBJ databases">
        <title>Genome sequence of Heliorestis convoluta strain HH, an alkaliphilic and minimalistic phototrophic bacterium from a soda lake in Egypt.</title>
        <authorList>
            <person name="Dewey E.D."/>
            <person name="Stokes L.M."/>
            <person name="Burchell B.M."/>
            <person name="Shaffer K.N."/>
            <person name="Huntington A.M."/>
            <person name="Baker J.M."/>
            <person name="Nadendla S."/>
            <person name="Giglio M.G."/>
            <person name="Touchman J.W."/>
            <person name="Blankenship R.E."/>
            <person name="Madigan M.T."/>
            <person name="Sattley W.M."/>
        </authorList>
    </citation>
    <scope>NUCLEOTIDE SEQUENCE [LARGE SCALE GENOMIC DNA]</scope>
    <source>
        <strain evidence="8">HH</strain>
    </source>
</reference>
<sequence>MDDQLIWATDQEGQIRLIAARTTDLVREAQRRHNSWPTATAALGRTMTAALLIGAMQKGDEKITLRILGDGPLGAVVAQSNGQGQVRGYVQNPDLDWPSKSPEKLDVGGAVGSTGHLHVTRDLGLKESYTGSAPLVSGEIAEDLTHYFATSEQTPSAVALGVLVNEDGSVQAAGGYILQLLPGVSEERIEDIEKQIQALGPISHFFASGKDLADLVEPLLPGHEKKVLAVKKPAFYCHCDRERLTVMLKSLGAQELAQMREEQGGAEVVCHFCSERFWFSAEDLTALEREVSGLE</sequence>
<proteinExistence type="inferred from homology"/>
<dbReference type="CDD" id="cd00498">
    <property type="entry name" value="Hsp33"/>
    <property type="match status" value="1"/>
</dbReference>
<keyword evidence="4 6" id="KW-0143">Chaperone</keyword>
<keyword evidence="5 6" id="KW-0676">Redox-active center</keyword>
<dbReference type="SUPFAM" id="SSF64397">
    <property type="entry name" value="Hsp33 domain"/>
    <property type="match status" value="1"/>
</dbReference>
<dbReference type="AlphaFoldDB" id="A0A5Q2N3W3"/>
<dbReference type="PIRSF" id="PIRSF005261">
    <property type="entry name" value="Heat_shock_Hsp33"/>
    <property type="match status" value="1"/>
</dbReference>
<protein>
    <recommendedName>
        <fullName evidence="6">33 kDa chaperonin</fullName>
    </recommendedName>
    <alternativeName>
        <fullName evidence="6">Heat shock protein 33 homolog</fullName>
        <shortName evidence="6">HSP33</shortName>
    </alternativeName>
</protein>
<dbReference type="Pfam" id="PF01430">
    <property type="entry name" value="HSP33"/>
    <property type="match status" value="1"/>
</dbReference>
<evidence type="ECO:0000256" key="2">
    <source>
        <dbReference type="ARBA" id="ARBA00022833"/>
    </source>
</evidence>
<dbReference type="GO" id="GO:0005737">
    <property type="term" value="C:cytoplasm"/>
    <property type="evidence" value="ECO:0007669"/>
    <property type="project" value="UniProtKB-SubCell"/>
</dbReference>
<dbReference type="PANTHER" id="PTHR30111">
    <property type="entry name" value="33 KDA CHAPERONIN"/>
    <property type="match status" value="1"/>
</dbReference>
<keyword evidence="2 6" id="KW-0862">Zinc</keyword>
<accession>A0A5Q2N3W3</accession>
<dbReference type="KEGG" id="hcv:FTV88_1894"/>
<dbReference type="Gene3D" id="3.90.1280.10">
    <property type="entry name" value="HSP33 redox switch-like"/>
    <property type="match status" value="1"/>
</dbReference>
<organism evidence="7 8">
    <name type="scientific">Heliorestis convoluta</name>
    <dbReference type="NCBI Taxonomy" id="356322"/>
    <lineage>
        <taxon>Bacteria</taxon>
        <taxon>Bacillati</taxon>
        <taxon>Bacillota</taxon>
        <taxon>Clostridia</taxon>
        <taxon>Eubacteriales</taxon>
        <taxon>Heliobacteriaceae</taxon>
        <taxon>Heliorestis</taxon>
    </lineage>
</organism>
<dbReference type="OrthoDB" id="9776534at2"/>
<comment type="PTM">
    <text evidence="6">Under oxidizing conditions two disulfide bonds are formed involving the reactive cysteines. Under reducing conditions zinc is bound to the reactive cysteines and the protein is inactive.</text>
</comment>
<evidence type="ECO:0000256" key="5">
    <source>
        <dbReference type="ARBA" id="ARBA00023284"/>
    </source>
</evidence>
<evidence type="ECO:0000256" key="4">
    <source>
        <dbReference type="ARBA" id="ARBA00023186"/>
    </source>
</evidence>
<dbReference type="GO" id="GO:0042026">
    <property type="term" value="P:protein refolding"/>
    <property type="evidence" value="ECO:0007669"/>
    <property type="project" value="TreeGrafter"/>
</dbReference>
<evidence type="ECO:0000256" key="1">
    <source>
        <dbReference type="ARBA" id="ARBA00022490"/>
    </source>
</evidence>
<evidence type="ECO:0000313" key="8">
    <source>
        <dbReference type="Proteomes" id="UP000366051"/>
    </source>
</evidence>
<dbReference type="GO" id="GO:0044183">
    <property type="term" value="F:protein folding chaperone"/>
    <property type="evidence" value="ECO:0007669"/>
    <property type="project" value="TreeGrafter"/>
</dbReference>
<dbReference type="InterPro" id="IPR016153">
    <property type="entry name" value="Heat_shock_Hsp33_N"/>
</dbReference>
<dbReference type="RefSeq" id="WP_153725268.1">
    <property type="nucleotide sequence ID" value="NZ_CP045875.1"/>
</dbReference>
<comment type="function">
    <text evidence="6">Redox regulated molecular chaperone. Protects both thermally unfolding and oxidatively damaged proteins from irreversible aggregation. Plays an important role in the bacterial defense system toward oxidative stress.</text>
</comment>
<evidence type="ECO:0000256" key="3">
    <source>
        <dbReference type="ARBA" id="ARBA00023157"/>
    </source>
</evidence>
<dbReference type="HAMAP" id="MF_00117">
    <property type="entry name" value="HslO"/>
    <property type="match status" value="1"/>
</dbReference>
<name>A0A5Q2N3W3_9FIRM</name>
<feature type="disulfide bond" description="Redox-active" evidence="6">
    <location>
        <begin position="270"/>
        <end position="273"/>
    </location>
</feature>
<dbReference type="SUPFAM" id="SSF118352">
    <property type="entry name" value="HSP33 redox switch-like"/>
    <property type="match status" value="1"/>
</dbReference>
<comment type="subcellular location">
    <subcellularLocation>
        <location evidence="6">Cytoplasm</location>
    </subcellularLocation>
</comment>
<dbReference type="GO" id="GO:0051082">
    <property type="term" value="F:unfolded protein binding"/>
    <property type="evidence" value="ECO:0007669"/>
    <property type="project" value="UniProtKB-UniRule"/>
</dbReference>
<dbReference type="NCBIfam" id="NF001033">
    <property type="entry name" value="PRK00114.1"/>
    <property type="match status" value="1"/>
</dbReference>
<feature type="disulfide bond" description="Redox-active" evidence="6">
    <location>
        <begin position="237"/>
        <end position="239"/>
    </location>
</feature>
<dbReference type="Gene3D" id="3.55.30.10">
    <property type="entry name" value="Hsp33 domain"/>
    <property type="match status" value="1"/>
</dbReference>
<gene>
    <name evidence="6 7" type="primary">hslO</name>
    <name evidence="7" type="ORF">FTV88_1894</name>
</gene>
<dbReference type="InterPro" id="IPR000397">
    <property type="entry name" value="Heat_shock_Hsp33"/>
</dbReference>
<comment type="similarity">
    <text evidence="6">Belongs to the HSP33 family.</text>
</comment>
<evidence type="ECO:0000313" key="7">
    <source>
        <dbReference type="EMBL" id="QGG47992.1"/>
    </source>
</evidence>
<keyword evidence="8" id="KW-1185">Reference proteome</keyword>
<dbReference type="InterPro" id="IPR016154">
    <property type="entry name" value="Heat_shock_Hsp33_C"/>
</dbReference>
<keyword evidence="3 6" id="KW-1015">Disulfide bond</keyword>